<dbReference type="InterPro" id="IPR029063">
    <property type="entry name" value="SAM-dependent_MTases_sf"/>
</dbReference>
<feature type="active site" description="Nucleophile" evidence="13">
    <location>
        <position position="426"/>
    </location>
</feature>
<dbReference type="Pfam" id="PF01189">
    <property type="entry name" value="Methyltr_RsmB-F"/>
    <property type="match status" value="1"/>
</dbReference>
<dbReference type="InterPro" id="IPR023267">
    <property type="entry name" value="RCMT"/>
</dbReference>
<evidence type="ECO:0000256" key="3">
    <source>
        <dbReference type="ARBA" id="ARBA00012140"/>
    </source>
</evidence>
<evidence type="ECO:0000313" key="16">
    <source>
        <dbReference type="EMBL" id="GAA5162370.1"/>
    </source>
</evidence>
<dbReference type="InterPro" id="IPR035926">
    <property type="entry name" value="NusB-like_sf"/>
</dbReference>
<proteinExistence type="inferred from homology"/>
<dbReference type="PROSITE" id="PS51686">
    <property type="entry name" value="SAM_MT_RSMB_NOP"/>
    <property type="match status" value="1"/>
</dbReference>
<dbReference type="NCBIfam" id="NF008149">
    <property type="entry name" value="PRK10901.1"/>
    <property type="match status" value="1"/>
</dbReference>
<evidence type="ECO:0000256" key="11">
    <source>
        <dbReference type="ARBA" id="ARBA00031088"/>
    </source>
</evidence>
<dbReference type="SUPFAM" id="SSF53335">
    <property type="entry name" value="S-adenosyl-L-methionine-dependent methyltransferases"/>
    <property type="match status" value="1"/>
</dbReference>
<dbReference type="PRINTS" id="PR02008">
    <property type="entry name" value="RCMTFAMILY"/>
</dbReference>
<evidence type="ECO:0000256" key="7">
    <source>
        <dbReference type="ARBA" id="ARBA00022679"/>
    </source>
</evidence>
<evidence type="ECO:0000256" key="8">
    <source>
        <dbReference type="ARBA" id="ARBA00022691"/>
    </source>
</evidence>
<comment type="subcellular location">
    <subcellularLocation>
        <location evidence="2">Cytoplasm</location>
    </subcellularLocation>
</comment>
<dbReference type="Proteomes" id="UP001500547">
    <property type="component" value="Unassembled WGS sequence"/>
</dbReference>
<dbReference type="EMBL" id="BAABLD010000007">
    <property type="protein sequence ID" value="GAA5162370.1"/>
    <property type="molecule type" value="Genomic_DNA"/>
</dbReference>
<comment type="function">
    <text evidence="1">Specifically methylates the cytosine at position 967 (m5C967) of 16S rRNA.</text>
</comment>
<dbReference type="Pfam" id="PF01029">
    <property type="entry name" value="NusB"/>
    <property type="match status" value="1"/>
</dbReference>
<keyword evidence="8 13" id="KW-0949">S-adenosyl-L-methionine</keyword>
<feature type="binding site" evidence="13">
    <location>
        <begin position="307"/>
        <end position="313"/>
    </location>
    <ligand>
        <name>S-adenosyl-L-methionine</name>
        <dbReference type="ChEBI" id="CHEBI:59789"/>
    </ligand>
</feature>
<evidence type="ECO:0000256" key="9">
    <source>
        <dbReference type="ARBA" id="ARBA00022884"/>
    </source>
</evidence>
<feature type="domain" description="SAM-dependent MTase RsmB/NOP-type" evidence="15">
    <location>
        <begin position="219"/>
        <end position="478"/>
    </location>
</feature>
<dbReference type="InterPro" id="IPR006027">
    <property type="entry name" value="NusB_RsmB_TIM44"/>
</dbReference>
<dbReference type="InterPro" id="IPR004573">
    <property type="entry name" value="rRNA_ssu_MeTfrase_B"/>
</dbReference>
<evidence type="ECO:0000313" key="17">
    <source>
        <dbReference type="Proteomes" id="UP001500547"/>
    </source>
</evidence>
<dbReference type="PANTHER" id="PTHR22807:SF61">
    <property type="entry name" value="NOL1_NOP2_SUN FAMILY PROTEIN _ ANTITERMINATION NUSB DOMAIN-CONTAINING PROTEIN"/>
    <property type="match status" value="1"/>
</dbReference>
<accession>A0ABP9QI68</accession>
<organism evidence="16 17">
    <name type="scientific">Viridibacterium curvum</name>
    <dbReference type="NCBI Taxonomy" id="1101404"/>
    <lineage>
        <taxon>Bacteria</taxon>
        <taxon>Pseudomonadati</taxon>
        <taxon>Pseudomonadota</taxon>
        <taxon>Betaproteobacteria</taxon>
        <taxon>Rhodocyclales</taxon>
        <taxon>Rhodocyclaceae</taxon>
        <taxon>Viridibacterium</taxon>
    </lineage>
</organism>
<dbReference type="InterPro" id="IPR054728">
    <property type="entry name" value="RsmB-like_ferredoxin"/>
</dbReference>
<dbReference type="Pfam" id="PF22458">
    <property type="entry name" value="RsmF-B_ferredox"/>
    <property type="match status" value="1"/>
</dbReference>
<feature type="binding site" evidence="13">
    <location>
        <position position="355"/>
    </location>
    <ligand>
        <name>S-adenosyl-L-methionine</name>
        <dbReference type="ChEBI" id="CHEBI:59789"/>
    </ligand>
</feature>
<comment type="similarity">
    <text evidence="13">Belongs to the class I-like SAM-binding methyltransferase superfamily. RsmB/NOP family.</text>
</comment>
<feature type="binding site" evidence="13">
    <location>
        <position position="373"/>
    </location>
    <ligand>
        <name>S-adenosyl-L-methionine</name>
        <dbReference type="ChEBI" id="CHEBI:59789"/>
    </ligand>
</feature>
<keyword evidence="7 13" id="KW-0808">Transferase</keyword>
<evidence type="ECO:0000256" key="14">
    <source>
        <dbReference type="SAM" id="MobiDB-lite"/>
    </source>
</evidence>
<evidence type="ECO:0000256" key="13">
    <source>
        <dbReference type="PROSITE-ProRule" id="PRU01023"/>
    </source>
</evidence>
<protein>
    <recommendedName>
        <fullName evidence="3">16S rRNA (cytosine(967)-C(5))-methyltransferase</fullName>
        <ecNumber evidence="3">2.1.1.176</ecNumber>
    </recommendedName>
    <alternativeName>
        <fullName evidence="10">16S rRNA m5C967 methyltransferase</fullName>
    </alternativeName>
    <alternativeName>
        <fullName evidence="11">rRNA (cytosine-C(5)-)-methyltransferase RsmB</fullName>
    </alternativeName>
</protein>
<evidence type="ECO:0000256" key="6">
    <source>
        <dbReference type="ARBA" id="ARBA00022603"/>
    </source>
</evidence>
<sequence length="478" mass="52185">MAGPQKPGPKRSAPPRQPGSAQADRPRTEQGAARRLANKAARDQRQTVALPPLPADSLALALTIAAEGLAKVRGGQALNDGLASLWAPYPDLPASTRGAAQDMLYGTLRDYARSEVMLRQLMQQALTEPVIDGLLRVALHRLEARPDAAHTIVDQAVEASARIARGGLKGLTNGVLRNALRQWPTLIAAADRDDEGRYRHPRWWINATRRNHPEHWQAILQAANTHPPMCLRINRRVTTLAAEQTLLREAGIATRALGDWALLLEKPIPVASLPGYADGRLSVQDWGAQQAATLLDLQAGQRVLDACAAPGGKTAHMLELADIELTALDADPQRARRVSDQLARLSLNATVQAADCRDASLWDGQAYDRILADVPCSASGVVRRHPDIKWLRQSEDVAGFATLQAEILDALWARLAPGGKMLYVTCSIFADENSLQVARFAARHNDCQRLAFDDGLPERRLLPGPEHDGFYFALLQKR</sequence>
<dbReference type="Gene3D" id="3.40.50.150">
    <property type="entry name" value="Vaccinia Virus protein VP39"/>
    <property type="match status" value="1"/>
</dbReference>
<dbReference type="Gene3D" id="3.30.70.1170">
    <property type="entry name" value="Sun protein, domain 3"/>
    <property type="match status" value="1"/>
</dbReference>
<feature type="binding site" evidence="13">
    <location>
        <position position="329"/>
    </location>
    <ligand>
        <name>S-adenosyl-L-methionine</name>
        <dbReference type="ChEBI" id="CHEBI:59789"/>
    </ligand>
</feature>
<comment type="catalytic activity">
    <reaction evidence="12">
        <text>cytidine(967) in 16S rRNA + S-adenosyl-L-methionine = 5-methylcytidine(967) in 16S rRNA + S-adenosyl-L-homocysteine + H(+)</text>
        <dbReference type="Rhea" id="RHEA:42748"/>
        <dbReference type="Rhea" id="RHEA-COMP:10219"/>
        <dbReference type="Rhea" id="RHEA-COMP:10220"/>
        <dbReference type="ChEBI" id="CHEBI:15378"/>
        <dbReference type="ChEBI" id="CHEBI:57856"/>
        <dbReference type="ChEBI" id="CHEBI:59789"/>
        <dbReference type="ChEBI" id="CHEBI:74483"/>
        <dbReference type="ChEBI" id="CHEBI:82748"/>
        <dbReference type="EC" id="2.1.1.176"/>
    </reaction>
</comment>
<dbReference type="PANTHER" id="PTHR22807">
    <property type="entry name" value="NOP2 YEAST -RELATED NOL1/NOP2/FMU SUN DOMAIN-CONTAINING"/>
    <property type="match status" value="1"/>
</dbReference>
<keyword evidence="5" id="KW-0698">rRNA processing</keyword>
<keyword evidence="17" id="KW-1185">Reference proteome</keyword>
<evidence type="ECO:0000256" key="10">
    <source>
        <dbReference type="ARBA" id="ARBA00030399"/>
    </source>
</evidence>
<dbReference type="SUPFAM" id="SSF48013">
    <property type="entry name" value="NusB-like"/>
    <property type="match status" value="1"/>
</dbReference>
<dbReference type="InterPro" id="IPR001678">
    <property type="entry name" value="MeTrfase_RsmB-F_NOP2_dom"/>
</dbReference>
<name>A0ABP9QI68_9RHOO</name>
<dbReference type="InterPro" id="IPR049560">
    <property type="entry name" value="MeTrfase_RsmB-F_NOP2_cat"/>
</dbReference>
<evidence type="ECO:0000259" key="15">
    <source>
        <dbReference type="PROSITE" id="PS51686"/>
    </source>
</evidence>
<dbReference type="EC" id="2.1.1.176" evidence="3"/>
<gene>
    <name evidence="16" type="primary">rsmB</name>
    <name evidence="16" type="ORF">GCM10025770_12940</name>
</gene>
<evidence type="ECO:0000256" key="1">
    <source>
        <dbReference type="ARBA" id="ARBA00002724"/>
    </source>
</evidence>
<reference evidence="17" key="1">
    <citation type="journal article" date="2019" name="Int. J. Syst. Evol. Microbiol.">
        <title>The Global Catalogue of Microorganisms (GCM) 10K type strain sequencing project: providing services to taxonomists for standard genome sequencing and annotation.</title>
        <authorList>
            <consortium name="The Broad Institute Genomics Platform"/>
            <consortium name="The Broad Institute Genome Sequencing Center for Infectious Disease"/>
            <person name="Wu L."/>
            <person name="Ma J."/>
        </authorList>
    </citation>
    <scope>NUCLEOTIDE SEQUENCE [LARGE SCALE GENOMIC DNA]</scope>
    <source>
        <strain evidence="17">JCM 18715</strain>
    </source>
</reference>
<dbReference type="NCBIfam" id="TIGR00563">
    <property type="entry name" value="rsmB"/>
    <property type="match status" value="1"/>
</dbReference>
<feature type="region of interest" description="Disordered" evidence="14">
    <location>
        <begin position="1"/>
        <end position="49"/>
    </location>
</feature>
<keyword evidence="9 13" id="KW-0694">RNA-binding</keyword>
<dbReference type="RefSeq" id="WP_345532063.1">
    <property type="nucleotide sequence ID" value="NZ_BAABLD010000007.1"/>
</dbReference>
<evidence type="ECO:0000256" key="5">
    <source>
        <dbReference type="ARBA" id="ARBA00022552"/>
    </source>
</evidence>
<keyword evidence="6 13" id="KW-0489">Methyltransferase</keyword>
<evidence type="ECO:0000256" key="4">
    <source>
        <dbReference type="ARBA" id="ARBA00022490"/>
    </source>
</evidence>
<keyword evidence="4" id="KW-0963">Cytoplasm</keyword>
<evidence type="ECO:0000256" key="2">
    <source>
        <dbReference type="ARBA" id="ARBA00004496"/>
    </source>
</evidence>
<dbReference type="CDD" id="cd02440">
    <property type="entry name" value="AdoMet_MTases"/>
    <property type="match status" value="1"/>
</dbReference>
<dbReference type="Gene3D" id="1.10.940.10">
    <property type="entry name" value="NusB-like"/>
    <property type="match status" value="1"/>
</dbReference>
<evidence type="ECO:0000256" key="12">
    <source>
        <dbReference type="ARBA" id="ARBA00047283"/>
    </source>
</evidence>
<comment type="caution">
    <text evidence="16">The sequence shown here is derived from an EMBL/GenBank/DDBJ whole genome shotgun (WGS) entry which is preliminary data.</text>
</comment>